<gene>
    <name evidence="4" type="ordered locus">SSGZ1_1509</name>
</gene>
<dbReference type="EMBL" id="CP000837">
    <property type="protein sequence ID" value="ADE31965.1"/>
    <property type="molecule type" value="Genomic_DNA"/>
</dbReference>
<evidence type="ECO:0000313" key="4">
    <source>
        <dbReference type="EMBL" id="ADE31965.1"/>
    </source>
</evidence>
<dbReference type="Gene3D" id="3.30.230.10">
    <property type="match status" value="1"/>
</dbReference>
<feature type="domain" description="Lon proteolytic" evidence="3">
    <location>
        <begin position="242"/>
        <end position="358"/>
    </location>
</feature>
<protein>
    <recommendedName>
        <fullName evidence="1">endopeptidase La</fullName>
        <ecNumber evidence="1">3.4.21.53</ecNumber>
    </recommendedName>
</protein>
<keyword evidence="1" id="KW-0378">Hydrolase</keyword>
<keyword evidence="2" id="KW-1133">Transmembrane helix</keyword>
<dbReference type="GO" id="GO:0006508">
    <property type="term" value="P:proteolysis"/>
    <property type="evidence" value="ECO:0007669"/>
    <property type="project" value="UniProtKB-KW"/>
</dbReference>
<keyword evidence="1" id="KW-0645">Protease</keyword>
<comment type="catalytic activity">
    <reaction evidence="1">
        <text>Hydrolysis of proteins in presence of ATP.</text>
        <dbReference type="EC" id="3.4.21.53"/>
    </reaction>
</comment>
<dbReference type="InterPro" id="IPR027065">
    <property type="entry name" value="Lon_Prtase"/>
</dbReference>
<dbReference type="InterPro" id="IPR020568">
    <property type="entry name" value="Ribosomal_Su5_D2-typ_SF"/>
</dbReference>
<feature type="active site" evidence="1">
    <location>
        <position position="247"/>
    </location>
</feature>
<comment type="similarity">
    <text evidence="1">Belongs to the peptidase S16 family.</text>
</comment>
<dbReference type="GO" id="GO:0004252">
    <property type="term" value="F:serine-type endopeptidase activity"/>
    <property type="evidence" value="ECO:0007669"/>
    <property type="project" value="UniProtKB-UniRule"/>
</dbReference>
<keyword evidence="1" id="KW-0720">Serine protease</keyword>
<dbReference type="InterPro" id="IPR036034">
    <property type="entry name" value="PDZ_sf"/>
</dbReference>
<accession>D5AJF0</accession>
<reference evidence="4 5" key="1">
    <citation type="journal article" date="2009" name="J. Infect. Dis.">
        <title>Clinical, experimental, and genomic differences between intermediately pathogenic, highly pathogenic, and epidemic Streptococcus suis.</title>
        <authorList>
            <person name="Ye C."/>
            <person name="Zheng H."/>
            <person name="Zhang J."/>
            <person name="Jing H."/>
            <person name="Wang L."/>
            <person name="Xiong Y."/>
            <person name="Wang W."/>
            <person name="Zhou Z."/>
            <person name="Sun Q."/>
            <person name="Luo X."/>
            <person name="Du H."/>
            <person name="Gottschalk M."/>
            <person name="Xu J."/>
        </authorList>
    </citation>
    <scope>NUCLEOTIDE SEQUENCE [LARGE SCALE GENOMIC DNA]</scope>
    <source>
        <strain evidence="4 5">GZ1</strain>
    </source>
</reference>
<dbReference type="GO" id="GO:0005524">
    <property type="term" value="F:ATP binding"/>
    <property type="evidence" value="ECO:0007669"/>
    <property type="project" value="InterPro"/>
</dbReference>
<dbReference type="NCBIfam" id="NF041438">
    <property type="entry name" value="SepM_fam_S16"/>
    <property type="match status" value="1"/>
</dbReference>
<dbReference type="Gene3D" id="2.30.42.10">
    <property type="match status" value="1"/>
</dbReference>
<dbReference type="HOGENOM" id="CLU_042037_2_0_9"/>
<dbReference type="Pfam" id="PF13180">
    <property type="entry name" value="PDZ_2"/>
    <property type="match status" value="1"/>
</dbReference>
<dbReference type="EC" id="3.4.21.53" evidence="1"/>
<dbReference type="PANTHER" id="PTHR10046">
    <property type="entry name" value="ATP DEPENDENT LON PROTEASE FAMILY MEMBER"/>
    <property type="match status" value="1"/>
</dbReference>
<keyword evidence="2" id="KW-0472">Membrane</keyword>
<dbReference type="GO" id="GO:0004176">
    <property type="term" value="F:ATP-dependent peptidase activity"/>
    <property type="evidence" value="ECO:0007669"/>
    <property type="project" value="UniProtKB-UniRule"/>
</dbReference>
<evidence type="ECO:0000313" key="5">
    <source>
        <dbReference type="Proteomes" id="UP000002359"/>
    </source>
</evidence>
<dbReference type="Proteomes" id="UP000002359">
    <property type="component" value="Chromosome"/>
</dbReference>
<keyword evidence="2" id="KW-0812">Transmembrane</keyword>
<dbReference type="InterPro" id="IPR008269">
    <property type="entry name" value="Lon_proteolytic"/>
</dbReference>
<dbReference type="SUPFAM" id="SSF54211">
    <property type="entry name" value="Ribosomal protein S5 domain 2-like"/>
    <property type="match status" value="1"/>
</dbReference>
<evidence type="ECO:0000259" key="3">
    <source>
        <dbReference type="PROSITE" id="PS51786"/>
    </source>
</evidence>
<dbReference type="Pfam" id="PF05362">
    <property type="entry name" value="Lon_C"/>
    <property type="match status" value="1"/>
</dbReference>
<evidence type="ECO:0000256" key="2">
    <source>
        <dbReference type="SAM" id="Phobius"/>
    </source>
</evidence>
<proteinExistence type="inferred from homology"/>
<dbReference type="AlphaFoldDB" id="D5AJF0"/>
<dbReference type="InterPro" id="IPR014721">
    <property type="entry name" value="Ribsml_uS5_D2-typ_fold_subgr"/>
</dbReference>
<evidence type="ECO:0000256" key="1">
    <source>
        <dbReference type="PROSITE-ProRule" id="PRU01122"/>
    </source>
</evidence>
<organism evidence="4 5">
    <name type="scientific">Streptococcus suis (strain GZ1)</name>
    <dbReference type="NCBI Taxonomy" id="423211"/>
    <lineage>
        <taxon>Bacteria</taxon>
        <taxon>Bacillati</taxon>
        <taxon>Bacillota</taxon>
        <taxon>Bacilli</taxon>
        <taxon>Lactobacillales</taxon>
        <taxon>Streptococcaceae</taxon>
        <taxon>Streptococcus</taxon>
    </lineage>
</organism>
<name>D5AJF0_STRGZ</name>
<dbReference type="KEGG" id="ssw:SSGZ1_1509"/>
<sequence>MFQKLLVRRLERMKKNRKLTLIASIVLGTLLIWFAVFVRLPYYLESPGGAADIRQVLTVNNQIDQEDGSYNFTYVSVQQATALQLFAAQFDPYTTVRSSEEMTGGADNEEYFRIARFYMETSQNMAKYQGLTLAGKEVNLDFFGVYVLALTDDSTFKKVLNIADTVVSINGKTFESSPDLIKYVSGLEVGSDVTVGYISAGQEKSADGKIIKLSNGKNGIGITLVDHTEVQSSIPIDFQTGDIGGPSAGLMFTLAIYTQLAEPDLRDGRIIAGTGTIEQDGKVGDIGGADKKVISAAKSGASIFFVPNNPVDVEVLKKNPKAKTNYEEAKEAAEKAGLDIEVVPVKTVQEAIDYLKKTKGE</sequence>
<dbReference type="MEROPS" id="S16.012"/>
<dbReference type="PROSITE" id="PS51786">
    <property type="entry name" value="LON_PROTEOLYTIC"/>
    <property type="match status" value="1"/>
</dbReference>
<feature type="transmembrane region" description="Helical" evidence="2">
    <location>
        <begin position="21"/>
        <end position="44"/>
    </location>
</feature>
<feature type="active site" evidence="1">
    <location>
        <position position="292"/>
    </location>
</feature>
<dbReference type="InterPro" id="IPR001478">
    <property type="entry name" value="PDZ"/>
</dbReference>
<dbReference type="GO" id="GO:0030163">
    <property type="term" value="P:protein catabolic process"/>
    <property type="evidence" value="ECO:0007669"/>
    <property type="project" value="InterPro"/>
</dbReference>
<dbReference type="PATRIC" id="fig|423211.3.peg.1486"/>